<sequence length="182" mass="19703">MPASAQQRETDTAGDPKSHSFRHPSPGSIFSRSPELAAARTCYVDTKNRRMGKQQTNNPRPASTNGSAERPIRRGRKRGGRSCPRASWQRLPRQPRPQLYVEAALPGPGASGRERLPAYSHIKKPLSPTSAAIPRFPADVNPSGGVVRTLEGVAEGTVGEASPHPTGRTDDEVFWGEMGTRT</sequence>
<dbReference type="Proteomes" id="UP000821845">
    <property type="component" value="Chromosome 4"/>
</dbReference>
<protein>
    <submittedName>
        <fullName evidence="1">Uncharacterized protein</fullName>
    </submittedName>
</protein>
<dbReference type="EMBL" id="CM023484">
    <property type="protein sequence ID" value="KAH6934455.1"/>
    <property type="molecule type" value="Genomic_DNA"/>
</dbReference>
<organism evidence="1 2">
    <name type="scientific">Hyalomma asiaticum</name>
    <name type="common">Tick</name>
    <dbReference type="NCBI Taxonomy" id="266040"/>
    <lineage>
        <taxon>Eukaryota</taxon>
        <taxon>Metazoa</taxon>
        <taxon>Ecdysozoa</taxon>
        <taxon>Arthropoda</taxon>
        <taxon>Chelicerata</taxon>
        <taxon>Arachnida</taxon>
        <taxon>Acari</taxon>
        <taxon>Parasitiformes</taxon>
        <taxon>Ixodida</taxon>
        <taxon>Ixodoidea</taxon>
        <taxon>Ixodidae</taxon>
        <taxon>Hyalomminae</taxon>
        <taxon>Hyalomma</taxon>
    </lineage>
</organism>
<proteinExistence type="predicted"/>
<evidence type="ECO:0000313" key="2">
    <source>
        <dbReference type="Proteomes" id="UP000821845"/>
    </source>
</evidence>
<evidence type="ECO:0000313" key="1">
    <source>
        <dbReference type="EMBL" id="KAH6934455.1"/>
    </source>
</evidence>
<name>A0ACB7SIK0_HYAAI</name>
<gene>
    <name evidence="1" type="ORF">HPB50_024527</name>
</gene>
<comment type="caution">
    <text evidence="1">The sequence shown here is derived from an EMBL/GenBank/DDBJ whole genome shotgun (WGS) entry which is preliminary data.</text>
</comment>
<reference evidence="1" key="1">
    <citation type="submission" date="2020-05" db="EMBL/GenBank/DDBJ databases">
        <title>Large-scale comparative analyses of tick genomes elucidate their genetic diversity and vector capacities.</title>
        <authorList>
            <person name="Jia N."/>
            <person name="Wang J."/>
            <person name="Shi W."/>
            <person name="Du L."/>
            <person name="Sun Y."/>
            <person name="Zhan W."/>
            <person name="Jiang J."/>
            <person name="Wang Q."/>
            <person name="Zhang B."/>
            <person name="Ji P."/>
            <person name="Sakyi L.B."/>
            <person name="Cui X."/>
            <person name="Yuan T."/>
            <person name="Jiang B."/>
            <person name="Yang W."/>
            <person name="Lam T.T.-Y."/>
            <person name="Chang Q."/>
            <person name="Ding S."/>
            <person name="Wang X."/>
            <person name="Zhu J."/>
            <person name="Ruan X."/>
            <person name="Zhao L."/>
            <person name="Wei J."/>
            <person name="Que T."/>
            <person name="Du C."/>
            <person name="Cheng J."/>
            <person name="Dai P."/>
            <person name="Han X."/>
            <person name="Huang E."/>
            <person name="Gao Y."/>
            <person name="Liu J."/>
            <person name="Shao H."/>
            <person name="Ye R."/>
            <person name="Li L."/>
            <person name="Wei W."/>
            <person name="Wang X."/>
            <person name="Wang C."/>
            <person name="Yang T."/>
            <person name="Huo Q."/>
            <person name="Li W."/>
            <person name="Guo W."/>
            <person name="Chen H."/>
            <person name="Zhou L."/>
            <person name="Ni X."/>
            <person name="Tian J."/>
            <person name="Zhou Y."/>
            <person name="Sheng Y."/>
            <person name="Liu T."/>
            <person name="Pan Y."/>
            <person name="Xia L."/>
            <person name="Li J."/>
            <person name="Zhao F."/>
            <person name="Cao W."/>
        </authorList>
    </citation>
    <scope>NUCLEOTIDE SEQUENCE</scope>
    <source>
        <strain evidence="1">Hyas-2018</strain>
    </source>
</reference>
<accession>A0ACB7SIK0</accession>
<keyword evidence="2" id="KW-1185">Reference proteome</keyword>